<gene>
    <name evidence="1" type="ORF">BXY53_2665</name>
</gene>
<evidence type="ECO:0000313" key="2">
    <source>
        <dbReference type="Proteomes" id="UP000266273"/>
    </source>
</evidence>
<dbReference type="OrthoDB" id="9814981at2"/>
<protein>
    <recommendedName>
        <fullName evidence="3">MazG-like nucleotide pyrophosphohydrolase family protein</fullName>
    </recommendedName>
</protein>
<evidence type="ECO:0000313" key="1">
    <source>
        <dbReference type="EMBL" id="RIA47282.1"/>
    </source>
</evidence>
<comment type="caution">
    <text evidence="1">The sequence shown here is derived from an EMBL/GenBank/DDBJ whole genome shotgun (WGS) entry which is preliminary data.</text>
</comment>
<reference evidence="1 2" key="1">
    <citation type="submission" date="2018-08" db="EMBL/GenBank/DDBJ databases">
        <title>Genomic Encyclopedia of Archaeal and Bacterial Type Strains, Phase II (KMG-II): from individual species to whole genera.</title>
        <authorList>
            <person name="Goeker M."/>
        </authorList>
    </citation>
    <scope>NUCLEOTIDE SEQUENCE [LARGE SCALE GENOMIC DNA]</scope>
    <source>
        <strain evidence="1 2">DSM 5002</strain>
    </source>
</reference>
<proteinExistence type="predicted"/>
<accession>A0A397PE39</accession>
<dbReference type="AlphaFoldDB" id="A0A397PE39"/>
<evidence type="ECO:0008006" key="3">
    <source>
        <dbReference type="Google" id="ProtNLM"/>
    </source>
</evidence>
<dbReference type="RefSeq" id="WP_119062456.1">
    <property type="nucleotide sequence ID" value="NZ_QXDF01000004.1"/>
</dbReference>
<keyword evidence="2" id="KW-1185">Reference proteome</keyword>
<organism evidence="1 2">
    <name type="scientific">Dichotomicrobium thermohalophilum</name>
    <dbReference type="NCBI Taxonomy" id="933063"/>
    <lineage>
        <taxon>Bacteria</taxon>
        <taxon>Pseudomonadati</taxon>
        <taxon>Pseudomonadota</taxon>
        <taxon>Alphaproteobacteria</taxon>
        <taxon>Hyphomicrobiales</taxon>
        <taxon>Hyphomicrobiaceae</taxon>
        <taxon>Dichotomicrobium</taxon>
    </lineage>
</organism>
<dbReference type="Pfam" id="PF20370">
    <property type="entry name" value="DUF6665"/>
    <property type="match status" value="1"/>
</dbReference>
<name>A0A397PE39_9HYPH</name>
<dbReference type="Proteomes" id="UP000266273">
    <property type="component" value="Unassembled WGS sequence"/>
</dbReference>
<sequence length="94" mass="10684">MREAAAEQVDQEILEEKAASLTRAGRRVETALKAIRAYDAGEQPDADRGELLDEAARAVWALLIQRELCGFRDEKRTIEQYDIPRDVMVRVGRI</sequence>
<dbReference type="InterPro" id="IPR046606">
    <property type="entry name" value="DUF6665"/>
</dbReference>
<dbReference type="EMBL" id="QXDF01000004">
    <property type="protein sequence ID" value="RIA47282.1"/>
    <property type="molecule type" value="Genomic_DNA"/>
</dbReference>